<feature type="domain" description="Protein kinase" evidence="11">
    <location>
        <begin position="12"/>
        <end position="272"/>
    </location>
</feature>
<protein>
    <recommendedName>
        <fullName evidence="2">non-specific serine/threonine protein kinase</fullName>
        <ecNumber evidence="2">2.7.11.1</ecNumber>
    </recommendedName>
</protein>
<dbReference type="OrthoDB" id="248923at2759"/>
<dbReference type="InterPro" id="IPR051131">
    <property type="entry name" value="NEK_Ser/Thr_kinase_NIMA"/>
</dbReference>
<feature type="compositionally biased region" description="Low complexity" evidence="10">
    <location>
        <begin position="330"/>
        <end position="344"/>
    </location>
</feature>
<reference evidence="12 13" key="1">
    <citation type="submission" date="2020-08" db="EMBL/GenBank/DDBJ databases">
        <authorList>
            <person name="Hejnol A."/>
        </authorList>
    </citation>
    <scope>NUCLEOTIDE SEQUENCE [LARGE SCALE GENOMIC DNA]</scope>
</reference>
<dbReference type="EMBL" id="CAJFCJ010000026">
    <property type="protein sequence ID" value="CAD5125400.1"/>
    <property type="molecule type" value="Genomic_DNA"/>
</dbReference>
<evidence type="ECO:0000256" key="4">
    <source>
        <dbReference type="ARBA" id="ARBA00022679"/>
    </source>
</evidence>
<dbReference type="GO" id="GO:0004674">
    <property type="term" value="F:protein serine/threonine kinase activity"/>
    <property type="evidence" value="ECO:0007669"/>
    <property type="project" value="UniProtKB-KW"/>
</dbReference>
<dbReference type="EC" id="2.7.11.1" evidence="2"/>
<gene>
    <name evidence="12" type="ORF">DGYR_LOCUS12777</name>
</gene>
<evidence type="ECO:0000256" key="3">
    <source>
        <dbReference type="ARBA" id="ARBA00022527"/>
    </source>
</evidence>
<comment type="catalytic activity">
    <reaction evidence="9">
        <text>L-seryl-[protein] + ATP = O-phospho-L-seryl-[protein] + ADP + H(+)</text>
        <dbReference type="Rhea" id="RHEA:17989"/>
        <dbReference type="Rhea" id="RHEA-COMP:9863"/>
        <dbReference type="Rhea" id="RHEA-COMP:11604"/>
        <dbReference type="ChEBI" id="CHEBI:15378"/>
        <dbReference type="ChEBI" id="CHEBI:29999"/>
        <dbReference type="ChEBI" id="CHEBI:30616"/>
        <dbReference type="ChEBI" id="CHEBI:83421"/>
        <dbReference type="ChEBI" id="CHEBI:456216"/>
        <dbReference type="EC" id="2.7.11.1"/>
    </reaction>
</comment>
<keyword evidence="13" id="KW-1185">Reference proteome</keyword>
<evidence type="ECO:0000259" key="11">
    <source>
        <dbReference type="PROSITE" id="PS50011"/>
    </source>
</evidence>
<feature type="region of interest" description="Disordered" evidence="10">
    <location>
        <begin position="289"/>
        <end position="308"/>
    </location>
</feature>
<keyword evidence="7" id="KW-0067">ATP-binding</keyword>
<dbReference type="CDD" id="cd08215">
    <property type="entry name" value="STKc_Nek"/>
    <property type="match status" value="1"/>
</dbReference>
<dbReference type="Proteomes" id="UP000549394">
    <property type="component" value="Unassembled WGS sequence"/>
</dbReference>
<comment type="caution">
    <text evidence="12">The sequence shown here is derived from an EMBL/GenBank/DDBJ whole genome shotgun (WGS) entry which is preliminary data.</text>
</comment>
<keyword evidence="3" id="KW-0723">Serine/threonine-protein kinase</keyword>
<dbReference type="InterPro" id="IPR008271">
    <property type="entry name" value="Ser/Thr_kinase_AS"/>
</dbReference>
<feature type="compositionally biased region" description="Acidic residues" evidence="10">
    <location>
        <begin position="347"/>
        <end position="358"/>
    </location>
</feature>
<feature type="region of interest" description="Disordered" evidence="10">
    <location>
        <begin position="321"/>
        <end position="428"/>
    </location>
</feature>
<evidence type="ECO:0000256" key="10">
    <source>
        <dbReference type="SAM" id="MobiDB-lite"/>
    </source>
</evidence>
<evidence type="ECO:0000256" key="8">
    <source>
        <dbReference type="ARBA" id="ARBA00047899"/>
    </source>
</evidence>
<evidence type="ECO:0000313" key="12">
    <source>
        <dbReference type="EMBL" id="CAD5125400.1"/>
    </source>
</evidence>
<evidence type="ECO:0000256" key="6">
    <source>
        <dbReference type="ARBA" id="ARBA00022777"/>
    </source>
</evidence>
<comment type="similarity">
    <text evidence="1">Belongs to the protein kinase superfamily. NEK Ser/Thr protein kinase family. NIMA subfamily.</text>
</comment>
<keyword evidence="4" id="KW-0808">Transferase</keyword>
<dbReference type="SMART" id="SM00220">
    <property type="entry name" value="S_TKc"/>
    <property type="match status" value="1"/>
</dbReference>
<dbReference type="AlphaFoldDB" id="A0A7I8WBB4"/>
<evidence type="ECO:0000313" key="13">
    <source>
        <dbReference type="Proteomes" id="UP000549394"/>
    </source>
</evidence>
<comment type="catalytic activity">
    <reaction evidence="8">
        <text>L-threonyl-[protein] + ATP = O-phospho-L-threonyl-[protein] + ADP + H(+)</text>
        <dbReference type="Rhea" id="RHEA:46608"/>
        <dbReference type="Rhea" id="RHEA-COMP:11060"/>
        <dbReference type="Rhea" id="RHEA-COMP:11605"/>
        <dbReference type="ChEBI" id="CHEBI:15378"/>
        <dbReference type="ChEBI" id="CHEBI:30013"/>
        <dbReference type="ChEBI" id="CHEBI:30616"/>
        <dbReference type="ChEBI" id="CHEBI:61977"/>
        <dbReference type="ChEBI" id="CHEBI:456216"/>
        <dbReference type="EC" id="2.7.11.1"/>
    </reaction>
</comment>
<dbReference type="SUPFAM" id="SSF56112">
    <property type="entry name" value="Protein kinase-like (PK-like)"/>
    <property type="match status" value="1"/>
</dbReference>
<evidence type="ECO:0000256" key="9">
    <source>
        <dbReference type="ARBA" id="ARBA00048679"/>
    </source>
</evidence>
<evidence type="ECO:0000256" key="1">
    <source>
        <dbReference type="ARBA" id="ARBA00010886"/>
    </source>
</evidence>
<accession>A0A7I8WBB4</accession>
<name>A0A7I8WBB4_9ANNE</name>
<evidence type="ECO:0000256" key="5">
    <source>
        <dbReference type="ARBA" id="ARBA00022741"/>
    </source>
</evidence>
<dbReference type="PROSITE" id="PS50011">
    <property type="entry name" value="PROTEIN_KINASE_DOM"/>
    <property type="match status" value="1"/>
</dbReference>
<dbReference type="InterPro" id="IPR011009">
    <property type="entry name" value="Kinase-like_dom_sf"/>
</dbReference>
<dbReference type="PANTHER" id="PTHR44899:SF3">
    <property type="entry name" value="SERINE_THREONINE-PROTEIN KINASE NEK1"/>
    <property type="match status" value="1"/>
</dbReference>
<keyword evidence="5" id="KW-0547">Nucleotide-binding</keyword>
<proteinExistence type="inferred from homology"/>
<dbReference type="PANTHER" id="PTHR44899">
    <property type="entry name" value="CAMK FAMILY PROTEIN KINASE"/>
    <property type="match status" value="1"/>
</dbReference>
<evidence type="ECO:0000256" key="7">
    <source>
        <dbReference type="ARBA" id="ARBA00022840"/>
    </source>
</evidence>
<feature type="compositionally biased region" description="Low complexity" evidence="10">
    <location>
        <begin position="371"/>
        <end position="387"/>
    </location>
</feature>
<evidence type="ECO:0000256" key="2">
    <source>
        <dbReference type="ARBA" id="ARBA00012513"/>
    </source>
</evidence>
<keyword evidence="6" id="KW-0418">Kinase</keyword>
<dbReference type="Pfam" id="PF00069">
    <property type="entry name" value="Pkinase"/>
    <property type="match status" value="1"/>
</dbReference>
<dbReference type="GO" id="GO:0005524">
    <property type="term" value="F:ATP binding"/>
    <property type="evidence" value="ECO:0007669"/>
    <property type="project" value="UniProtKB-KW"/>
</dbReference>
<dbReference type="Gene3D" id="1.10.510.10">
    <property type="entry name" value="Transferase(Phosphotransferase) domain 1"/>
    <property type="match status" value="1"/>
</dbReference>
<dbReference type="InterPro" id="IPR000719">
    <property type="entry name" value="Prot_kinase_dom"/>
</dbReference>
<organism evidence="12 13">
    <name type="scientific">Dimorphilus gyrociliatus</name>
    <dbReference type="NCBI Taxonomy" id="2664684"/>
    <lineage>
        <taxon>Eukaryota</taxon>
        <taxon>Metazoa</taxon>
        <taxon>Spiralia</taxon>
        <taxon>Lophotrochozoa</taxon>
        <taxon>Annelida</taxon>
        <taxon>Polychaeta</taxon>
        <taxon>Polychaeta incertae sedis</taxon>
        <taxon>Dinophilidae</taxon>
        <taxon>Dimorphilus</taxon>
    </lineage>
</organism>
<dbReference type="PROSITE" id="PS00108">
    <property type="entry name" value="PROTEIN_KINASE_ST"/>
    <property type="match status" value="1"/>
</dbReference>
<sequence>MTEPIIWENQRLEVLHELGKGACAIVHLVKHEGNKELYALKKIELDESRKTRTKDAVVKEANIMATLKHPHIVTYRASFFDANERNLFIVLDYCDGGTLDDKIREAVKNEQNIPERDVLRYFLQITQALRFLHSHKILHRDVKSSNVFLNRSASTCKLGDFGIAKMMNETMDKASTCVGTPCYLSPEMCQDIPYSSQSDIWALGCLLYELCALKPAFDAHNLISLFYKIVQCQYEPIPKYYSDGLREVLDKVLTKIPEERPSAKAILSLPFIKEELTKYIDNLSITCQSRGRKDRPNTSPPNNVDPNAFRRRVASCKGVFGTIREEERPQSSLSTSETLKLSQEYEGGNDAEDEDDPDDTWKGAAMEGAVMDGSMSLSPTSSSDLGSHTPSPHLTPRKLQHPPQILQMQLPSGGESPRDKTRQKGKLAPLLSKPNIKDENKKVGEISIKGKGVTSPPLRSTKSNLQKSVDLPTVSVSFATESNIVNATDCYSDDFDSDKEGIESCEEGLHWRAVFSLKLMQVYLFLDIPEEISSGEQLLTTKCLRATSYCSSNYADMSEIPEDIADESNEQFSIYDNDFEEDIDEDVEEIISVAKDVCRIKEESDEEDQVVFGDGEDLTYSLLHEQCKTALGEETYKTVCKLYQKNFEIEPAKLEGVVGKEKLQPAYLMGAIMRN</sequence>